<dbReference type="InterPro" id="IPR011059">
    <property type="entry name" value="Metal-dep_hydrolase_composite"/>
</dbReference>
<dbReference type="GO" id="GO:0016810">
    <property type="term" value="F:hydrolase activity, acting on carbon-nitrogen (but not peptide) bonds"/>
    <property type="evidence" value="ECO:0007669"/>
    <property type="project" value="InterPro"/>
</dbReference>
<dbReference type="OrthoDB" id="194468at2759"/>
<reference evidence="3" key="2">
    <citation type="submission" date="2015-01" db="EMBL/GenBank/DDBJ databases">
        <title>Evolutionary Origins and Diversification of the Mycorrhizal Mutualists.</title>
        <authorList>
            <consortium name="DOE Joint Genome Institute"/>
            <consortium name="Mycorrhizal Genomics Consortium"/>
            <person name="Kohler A."/>
            <person name="Kuo A."/>
            <person name="Nagy L.G."/>
            <person name="Floudas D."/>
            <person name="Copeland A."/>
            <person name="Barry K.W."/>
            <person name="Cichocki N."/>
            <person name="Veneault-Fourrey C."/>
            <person name="LaButti K."/>
            <person name="Lindquist E.A."/>
            <person name="Lipzen A."/>
            <person name="Lundell T."/>
            <person name="Morin E."/>
            <person name="Murat C."/>
            <person name="Riley R."/>
            <person name="Ohm R."/>
            <person name="Sun H."/>
            <person name="Tunlid A."/>
            <person name="Henrissat B."/>
            <person name="Grigoriev I.V."/>
            <person name="Hibbett D.S."/>
            <person name="Martin F."/>
        </authorList>
    </citation>
    <scope>NUCLEOTIDE SEQUENCE [LARGE SCALE GENOMIC DNA]</scope>
    <source>
        <strain evidence="3">Zn</strain>
    </source>
</reference>
<evidence type="ECO:0000259" key="1">
    <source>
        <dbReference type="Pfam" id="PF01979"/>
    </source>
</evidence>
<dbReference type="InterPro" id="IPR006680">
    <property type="entry name" value="Amidohydro-rel"/>
</dbReference>
<accession>A0A0C3HUT2</accession>
<proteinExistence type="predicted"/>
<dbReference type="STRING" id="913774.A0A0C3HUT2"/>
<dbReference type="Proteomes" id="UP000054321">
    <property type="component" value="Unassembled WGS sequence"/>
</dbReference>
<evidence type="ECO:0000313" key="2">
    <source>
        <dbReference type="EMBL" id="KIN06760.1"/>
    </source>
</evidence>
<dbReference type="Gene3D" id="3.20.20.140">
    <property type="entry name" value="Metal-dependent hydrolases"/>
    <property type="match status" value="1"/>
</dbReference>
<dbReference type="SUPFAM" id="SSF51338">
    <property type="entry name" value="Composite domain of metallo-dependent hydrolases"/>
    <property type="match status" value="1"/>
</dbReference>
<dbReference type="PANTHER" id="PTHR43794">
    <property type="entry name" value="AMINOHYDROLASE SSNA-RELATED"/>
    <property type="match status" value="1"/>
</dbReference>
<gene>
    <name evidence="2" type="ORF">OIDMADRAFT_109973</name>
</gene>
<sequence length="494" mass="53812">MPSSLLLKGGIALIHDEYDHVRPTITDILISGNRIVKIEPAIEADATTEVVDCANKIVSPGFIDTHHHVWQTQLKGRHADDTLLEYVPKGNYGPRQHVNYTAEDVFWGELGGCLEAVAAGTTTLMDHAHMNITMALAATISSGIRSIFGYSPPLTVESWKPFKMNMDILGGHVMNTFDELAKNAPFGNGRVQLGFAFDAWFLPKECVVPLFERVKAAGVKRITSHYVRSAQLGLHSLPEIAHSYGLMDSSILWSHATNWTDSDVELFKKSGSTISSTASSELQMGHGLPIAYQDRAVEMQTQIGIGIDCHSSAQGSIPAEMRLGLQAARAVRNERFIEKDLAPVKVKPTVEEAFNFGTINGARALGMGKEIGSIQVGKLADLVILDAMSPAMVCGAQHEPVAAVVLHSSPADVDYVIIDGEVRKKGGKLVPAKVEEPAKSLLGKEMLEWKDVAEELVRSREQIQKGAEAIDYKQALEDVSKAFQLDLSRLVDDI</sequence>
<organism evidence="2 3">
    <name type="scientific">Oidiodendron maius (strain Zn)</name>
    <dbReference type="NCBI Taxonomy" id="913774"/>
    <lineage>
        <taxon>Eukaryota</taxon>
        <taxon>Fungi</taxon>
        <taxon>Dikarya</taxon>
        <taxon>Ascomycota</taxon>
        <taxon>Pezizomycotina</taxon>
        <taxon>Leotiomycetes</taxon>
        <taxon>Leotiomycetes incertae sedis</taxon>
        <taxon>Myxotrichaceae</taxon>
        <taxon>Oidiodendron</taxon>
    </lineage>
</organism>
<dbReference type="SUPFAM" id="SSF51556">
    <property type="entry name" value="Metallo-dependent hydrolases"/>
    <property type="match status" value="1"/>
</dbReference>
<dbReference type="InterPro" id="IPR050287">
    <property type="entry name" value="MTA/SAH_deaminase"/>
</dbReference>
<dbReference type="Gene3D" id="2.30.40.10">
    <property type="entry name" value="Urease, subunit C, domain 1"/>
    <property type="match status" value="1"/>
</dbReference>
<evidence type="ECO:0000313" key="3">
    <source>
        <dbReference type="Proteomes" id="UP000054321"/>
    </source>
</evidence>
<dbReference type="InterPro" id="IPR032466">
    <property type="entry name" value="Metal_Hydrolase"/>
</dbReference>
<dbReference type="HOGENOM" id="CLU_012358_11_3_1"/>
<name>A0A0C3HUT2_OIDMZ</name>
<dbReference type="InParanoid" id="A0A0C3HUT2"/>
<dbReference type="PANTHER" id="PTHR43794:SF5">
    <property type="entry name" value="CHLOROHYDROLASE FAMILY PROTEIN"/>
    <property type="match status" value="1"/>
</dbReference>
<feature type="domain" description="Amidohydrolase-related" evidence="1">
    <location>
        <begin position="57"/>
        <end position="422"/>
    </location>
</feature>
<dbReference type="EMBL" id="KN832870">
    <property type="protein sequence ID" value="KIN06760.1"/>
    <property type="molecule type" value="Genomic_DNA"/>
</dbReference>
<dbReference type="Pfam" id="PF01979">
    <property type="entry name" value="Amidohydro_1"/>
    <property type="match status" value="1"/>
</dbReference>
<keyword evidence="3" id="KW-1185">Reference proteome</keyword>
<dbReference type="AlphaFoldDB" id="A0A0C3HUT2"/>
<protein>
    <recommendedName>
        <fullName evidence="1">Amidohydrolase-related domain-containing protein</fullName>
    </recommendedName>
</protein>
<reference evidence="2 3" key="1">
    <citation type="submission" date="2014-04" db="EMBL/GenBank/DDBJ databases">
        <authorList>
            <consortium name="DOE Joint Genome Institute"/>
            <person name="Kuo A."/>
            <person name="Martino E."/>
            <person name="Perotto S."/>
            <person name="Kohler A."/>
            <person name="Nagy L.G."/>
            <person name="Floudas D."/>
            <person name="Copeland A."/>
            <person name="Barry K.W."/>
            <person name="Cichocki N."/>
            <person name="Veneault-Fourrey C."/>
            <person name="LaButti K."/>
            <person name="Lindquist E.A."/>
            <person name="Lipzen A."/>
            <person name="Lundell T."/>
            <person name="Morin E."/>
            <person name="Murat C."/>
            <person name="Sun H."/>
            <person name="Tunlid A."/>
            <person name="Henrissat B."/>
            <person name="Grigoriev I.V."/>
            <person name="Hibbett D.S."/>
            <person name="Martin F."/>
            <person name="Nordberg H.P."/>
            <person name="Cantor M.N."/>
            <person name="Hua S.X."/>
        </authorList>
    </citation>
    <scope>NUCLEOTIDE SEQUENCE [LARGE SCALE GENOMIC DNA]</scope>
    <source>
        <strain evidence="2 3">Zn</strain>
    </source>
</reference>